<evidence type="ECO:0000313" key="10">
    <source>
        <dbReference type="Proteomes" id="UP001430377"/>
    </source>
</evidence>
<dbReference type="Pfam" id="PF03721">
    <property type="entry name" value="UDPG_MGDP_dh_N"/>
    <property type="match status" value="1"/>
</dbReference>
<dbReference type="AlphaFoldDB" id="A0AAW4PR38"/>
<dbReference type="EMBL" id="RKLR01000003">
    <property type="protein sequence ID" value="MBX0323176.1"/>
    <property type="molecule type" value="Genomic_DNA"/>
</dbReference>
<evidence type="ECO:0000313" key="9">
    <source>
        <dbReference type="EMBL" id="MBX0323176.1"/>
    </source>
</evidence>
<proteinExistence type="inferred from homology"/>
<gene>
    <name evidence="9" type="ORF">EGH21_09060</name>
</gene>
<keyword evidence="3" id="KW-0560">Oxidoreductase</keyword>
<dbReference type="GO" id="GO:0051287">
    <property type="term" value="F:NAD binding"/>
    <property type="evidence" value="ECO:0007669"/>
    <property type="project" value="InterPro"/>
</dbReference>
<dbReference type="InterPro" id="IPR036220">
    <property type="entry name" value="UDP-Glc/GDP-Man_DH_C_sf"/>
</dbReference>
<dbReference type="SUPFAM" id="SSF48179">
    <property type="entry name" value="6-phosphogluconate dehydrogenase C-terminal domain-like"/>
    <property type="match status" value="1"/>
</dbReference>
<sequence>MTAVRPESAVYAADSGGPALREAFVTGDVPVAVYGLGKMGLPLAAVLADVTGNVVGADIDPEVVAAVERGESPVEGEPGLAELVAETTAAGSLRVTGDPVDAAADGRFHVVIVPTLLDDRNDPDLSALLAAVDAIAEGLSPGDLVVVESTVPPGTTRDVVAPRLAERSGLDPEEFGVAFCPERTASGRALRDIRGAYPKVVGGVDAESERVASLLYDEVTSNEVVRAGDATSAECVKVFEGVYRDVNVALANELARVADPLDVDVRRAIEVANTQPFCHIHDPGPGVGGHCIPLYPHFLTSQVETDLPLIETSRSVNDAMPAFVTSSVVKLLGDEGTDVADADVLLLGVAYRAGVDETRKAPARPIARALSKLGADVYATDPVVDVGEVPDLEATPLDHDDIESAASQFDAVVLVTAHEDYETVAFDAFENGVVVDTRDVVEDDSPAVYTIGSGRS</sequence>
<evidence type="ECO:0000256" key="7">
    <source>
        <dbReference type="PIRNR" id="PIRNR000124"/>
    </source>
</evidence>
<dbReference type="PANTHER" id="PTHR43491">
    <property type="entry name" value="UDP-N-ACETYL-D-MANNOSAMINE DEHYDROGENASE"/>
    <property type="match status" value="1"/>
</dbReference>
<dbReference type="PANTHER" id="PTHR43491:SF5">
    <property type="entry name" value="UDP-N-ACETYL-D-MANNOSAMINE DEHYDROGENASE"/>
    <property type="match status" value="1"/>
</dbReference>
<dbReference type="RefSeq" id="WP_220618155.1">
    <property type="nucleotide sequence ID" value="NZ_RKLR01000003.1"/>
</dbReference>
<evidence type="ECO:0000256" key="3">
    <source>
        <dbReference type="ARBA" id="ARBA00023002"/>
    </source>
</evidence>
<evidence type="ECO:0000259" key="8">
    <source>
        <dbReference type="SMART" id="SM00984"/>
    </source>
</evidence>
<evidence type="ECO:0000256" key="6">
    <source>
        <dbReference type="ARBA" id="ARBA00049130"/>
    </source>
</evidence>
<dbReference type="Gene3D" id="3.40.50.720">
    <property type="entry name" value="NAD(P)-binding Rossmann-like Domain"/>
    <property type="match status" value="2"/>
</dbReference>
<keyword evidence="10" id="KW-1185">Reference proteome</keyword>
<evidence type="ECO:0000256" key="1">
    <source>
        <dbReference type="ARBA" id="ARBA00012935"/>
    </source>
</evidence>
<dbReference type="PIRSF" id="PIRSF500136">
    <property type="entry name" value="UDP_ManNAc_DH"/>
    <property type="match status" value="1"/>
</dbReference>
<protein>
    <recommendedName>
        <fullName evidence="2">UDP-N-acetyl-D-mannosamine dehydrogenase</fullName>
        <ecNumber evidence="1">1.1.1.336</ecNumber>
    </recommendedName>
    <alternativeName>
        <fullName evidence="5">UDP-ManNAc 6-dehydrogenase</fullName>
    </alternativeName>
</protein>
<dbReference type="Pfam" id="PF03720">
    <property type="entry name" value="UDPG_MGDP_dh_C"/>
    <property type="match status" value="1"/>
</dbReference>
<reference evidence="9 10" key="1">
    <citation type="submission" date="2021-06" db="EMBL/GenBank/DDBJ databases">
        <title>Halomicroarcula sp. a new haloarchaeum isolated from saline soil.</title>
        <authorList>
            <person name="Duran-Viseras A."/>
            <person name="Sanchez-Porro C."/>
            <person name="Ventosa A."/>
        </authorList>
    </citation>
    <scope>NUCLEOTIDE SEQUENCE [LARGE SCALE GENOMIC DNA]</scope>
    <source>
        <strain evidence="9 10">F13</strain>
    </source>
</reference>
<dbReference type="GO" id="GO:0000271">
    <property type="term" value="P:polysaccharide biosynthetic process"/>
    <property type="evidence" value="ECO:0007669"/>
    <property type="project" value="InterPro"/>
</dbReference>
<evidence type="ECO:0000256" key="4">
    <source>
        <dbReference type="ARBA" id="ARBA00023027"/>
    </source>
</evidence>
<dbReference type="InterPro" id="IPR014027">
    <property type="entry name" value="UDP-Glc/GDP-Man_DH_C"/>
</dbReference>
<dbReference type="InterPro" id="IPR036291">
    <property type="entry name" value="NAD(P)-bd_dom_sf"/>
</dbReference>
<keyword evidence="4" id="KW-0520">NAD</keyword>
<comment type="similarity">
    <text evidence="7">Belongs to the UDP-glucose/GDP-mannose dehydrogenase family.</text>
</comment>
<dbReference type="InterPro" id="IPR001732">
    <property type="entry name" value="UDP-Glc/GDP-Man_DH_N"/>
</dbReference>
<accession>A0AAW4PR38</accession>
<comment type="caution">
    <text evidence="9">The sequence shown here is derived from an EMBL/GenBank/DDBJ whole genome shotgun (WGS) entry which is preliminary data.</text>
</comment>
<dbReference type="SMART" id="SM00984">
    <property type="entry name" value="UDPG_MGDP_dh_C"/>
    <property type="match status" value="1"/>
</dbReference>
<dbReference type="SUPFAM" id="SSF51735">
    <property type="entry name" value="NAD(P)-binding Rossmann-fold domains"/>
    <property type="match status" value="1"/>
</dbReference>
<dbReference type="SUPFAM" id="SSF52413">
    <property type="entry name" value="UDP-glucose/GDP-mannose dehydrogenase C-terminal domain"/>
    <property type="match status" value="1"/>
</dbReference>
<evidence type="ECO:0000256" key="2">
    <source>
        <dbReference type="ARBA" id="ARBA00016796"/>
    </source>
</evidence>
<dbReference type="InterPro" id="IPR008927">
    <property type="entry name" value="6-PGluconate_DH-like_C_sf"/>
</dbReference>
<dbReference type="InterPro" id="IPR014026">
    <property type="entry name" value="UDP-Glc/GDP-Man_DH_dimer"/>
</dbReference>
<dbReference type="Pfam" id="PF00984">
    <property type="entry name" value="UDPG_MGDP_dh"/>
    <property type="match status" value="1"/>
</dbReference>
<dbReference type="InterPro" id="IPR017476">
    <property type="entry name" value="UDP-Glc/GDP-Man"/>
</dbReference>
<dbReference type="InterPro" id="IPR028359">
    <property type="entry name" value="UDP_ManNAc/GlcNAc_DH"/>
</dbReference>
<dbReference type="GO" id="GO:0016628">
    <property type="term" value="F:oxidoreductase activity, acting on the CH-CH group of donors, NAD or NADP as acceptor"/>
    <property type="evidence" value="ECO:0007669"/>
    <property type="project" value="InterPro"/>
</dbReference>
<dbReference type="Proteomes" id="UP001430377">
    <property type="component" value="Unassembled WGS sequence"/>
</dbReference>
<organism evidence="9 10">
    <name type="scientific">Haloarcula rubra</name>
    <dbReference type="NCBI Taxonomy" id="2487747"/>
    <lineage>
        <taxon>Archaea</taxon>
        <taxon>Methanobacteriati</taxon>
        <taxon>Methanobacteriota</taxon>
        <taxon>Stenosarchaea group</taxon>
        <taxon>Halobacteria</taxon>
        <taxon>Halobacteriales</taxon>
        <taxon>Haloarculaceae</taxon>
        <taxon>Haloarcula</taxon>
    </lineage>
</organism>
<feature type="domain" description="UDP-glucose/GDP-mannose dehydrogenase C-terminal" evidence="8">
    <location>
        <begin position="345"/>
        <end position="443"/>
    </location>
</feature>
<evidence type="ECO:0000256" key="5">
    <source>
        <dbReference type="ARBA" id="ARBA00030172"/>
    </source>
</evidence>
<dbReference type="NCBIfam" id="TIGR03026">
    <property type="entry name" value="NDP-sugDHase"/>
    <property type="match status" value="1"/>
</dbReference>
<comment type="catalytic activity">
    <reaction evidence="6">
        <text>UDP-N-acetyl-alpha-D-mannosamine + 2 NAD(+) + H2O = UDP-N-acetyl-alpha-D-mannosaminouronate + 2 NADH + 3 H(+)</text>
        <dbReference type="Rhea" id="RHEA:25780"/>
        <dbReference type="ChEBI" id="CHEBI:15377"/>
        <dbReference type="ChEBI" id="CHEBI:15378"/>
        <dbReference type="ChEBI" id="CHEBI:57540"/>
        <dbReference type="ChEBI" id="CHEBI:57945"/>
        <dbReference type="ChEBI" id="CHEBI:68623"/>
        <dbReference type="ChEBI" id="CHEBI:70731"/>
        <dbReference type="EC" id="1.1.1.336"/>
    </reaction>
</comment>
<name>A0AAW4PR38_9EURY</name>
<dbReference type="PIRSF" id="PIRSF000124">
    <property type="entry name" value="UDPglc_GDPman_dh"/>
    <property type="match status" value="1"/>
</dbReference>
<dbReference type="GO" id="GO:0089714">
    <property type="term" value="F:UDP-N-acetyl-D-mannosamine dehydrogenase activity"/>
    <property type="evidence" value="ECO:0007669"/>
    <property type="project" value="UniProtKB-EC"/>
</dbReference>
<dbReference type="EC" id="1.1.1.336" evidence="1"/>